<name>A0ABQ1QDE7_9RHOB</name>
<evidence type="ECO:0000313" key="3">
    <source>
        <dbReference type="EMBL" id="GGD23894.1"/>
    </source>
</evidence>
<proteinExistence type="predicted"/>
<comment type="caution">
    <text evidence="3">The sequence shown here is derived from an EMBL/GenBank/DDBJ whole genome shotgun (WGS) entry which is preliminary data.</text>
</comment>
<evidence type="ECO:0000313" key="4">
    <source>
        <dbReference type="Proteomes" id="UP000617355"/>
    </source>
</evidence>
<dbReference type="Pfam" id="PF00440">
    <property type="entry name" value="TetR_N"/>
    <property type="match status" value="1"/>
</dbReference>
<dbReference type="RefSeq" id="WP_188526064.1">
    <property type="nucleotide sequence ID" value="NZ_BMGI01000001.1"/>
</dbReference>
<dbReference type="SUPFAM" id="SSF46689">
    <property type="entry name" value="Homeodomain-like"/>
    <property type="match status" value="1"/>
</dbReference>
<keyword evidence="1" id="KW-0238">DNA-binding</keyword>
<keyword evidence="4" id="KW-1185">Reference proteome</keyword>
<gene>
    <name evidence="3" type="ORF">GCM10011358_05390</name>
</gene>
<dbReference type="InterPro" id="IPR001647">
    <property type="entry name" value="HTH_TetR"/>
</dbReference>
<organism evidence="3 4">
    <name type="scientific">Sinisalibacter lacisalsi</name>
    <dbReference type="NCBI Taxonomy" id="1526570"/>
    <lineage>
        <taxon>Bacteria</taxon>
        <taxon>Pseudomonadati</taxon>
        <taxon>Pseudomonadota</taxon>
        <taxon>Alphaproteobacteria</taxon>
        <taxon>Rhodobacterales</taxon>
        <taxon>Roseobacteraceae</taxon>
        <taxon>Sinisalibacter</taxon>
    </lineage>
</organism>
<dbReference type="Proteomes" id="UP000617355">
    <property type="component" value="Unassembled WGS sequence"/>
</dbReference>
<evidence type="ECO:0000259" key="2">
    <source>
        <dbReference type="Pfam" id="PF00440"/>
    </source>
</evidence>
<protein>
    <submittedName>
        <fullName evidence="3">Transcriptional regulator</fullName>
    </submittedName>
</protein>
<dbReference type="Gene3D" id="1.10.357.10">
    <property type="entry name" value="Tetracycline Repressor, domain 2"/>
    <property type="match status" value="1"/>
</dbReference>
<feature type="domain" description="HTH tetR-type" evidence="2">
    <location>
        <begin position="14"/>
        <end position="54"/>
    </location>
</feature>
<dbReference type="EMBL" id="BMGI01000001">
    <property type="protein sequence ID" value="GGD23894.1"/>
    <property type="molecule type" value="Genomic_DNA"/>
</dbReference>
<sequence length="180" mass="19150">MSAHRSRLGPEDWLTAGLAALTESGPDALKAERLARALGTTKGSFYWHFKDIDAFRTQLARHWQAGAETMLRQSANLAAPAAERLRNLAAIIGDGASEASVRAWARFDDDAAAAVEQVDEARLAHIVAVLDALGLTNPEFARIVYAAHIGMLTLPGADSDAMNDSARSTLTAALLALQDA</sequence>
<reference evidence="4" key="1">
    <citation type="journal article" date="2019" name="Int. J. Syst. Evol. Microbiol.">
        <title>The Global Catalogue of Microorganisms (GCM) 10K type strain sequencing project: providing services to taxonomists for standard genome sequencing and annotation.</title>
        <authorList>
            <consortium name="The Broad Institute Genomics Platform"/>
            <consortium name="The Broad Institute Genome Sequencing Center for Infectious Disease"/>
            <person name="Wu L."/>
            <person name="Ma J."/>
        </authorList>
    </citation>
    <scope>NUCLEOTIDE SEQUENCE [LARGE SCALE GENOMIC DNA]</scope>
    <source>
        <strain evidence="4">CGMCC 1.12922</strain>
    </source>
</reference>
<evidence type="ECO:0000256" key="1">
    <source>
        <dbReference type="ARBA" id="ARBA00023125"/>
    </source>
</evidence>
<accession>A0ABQ1QDE7</accession>
<dbReference type="InterPro" id="IPR009057">
    <property type="entry name" value="Homeodomain-like_sf"/>
</dbReference>